<comment type="caution">
    <text evidence="1">The sequence shown here is derived from an EMBL/GenBank/DDBJ whole genome shotgun (WGS) entry which is preliminary data.</text>
</comment>
<protein>
    <submittedName>
        <fullName evidence="1">Uncharacterized protein</fullName>
    </submittedName>
</protein>
<dbReference type="EMBL" id="RCHU02000002">
    <property type="protein sequence ID" value="KAL3603770.1"/>
    <property type="molecule type" value="Genomic_DNA"/>
</dbReference>
<organism evidence="1 2">
    <name type="scientific">Populus alba</name>
    <name type="common">White poplar</name>
    <dbReference type="NCBI Taxonomy" id="43335"/>
    <lineage>
        <taxon>Eukaryota</taxon>
        <taxon>Viridiplantae</taxon>
        <taxon>Streptophyta</taxon>
        <taxon>Embryophyta</taxon>
        <taxon>Tracheophyta</taxon>
        <taxon>Spermatophyta</taxon>
        <taxon>Magnoliopsida</taxon>
        <taxon>eudicotyledons</taxon>
        <taxon>Gunneridae</taxon>
        <taxon>Pentapetalae</taxon>
        <taxon>rosids</taxon>
        <taxon>fabids</taxon>
        <taxon>Malpighiales</taxon>
        <taxon>Salicaceae</taxon>
        <taxon>Saliceae</taxon>
        <taxon>Populus</taxon>
    </lineage>
</organism>
<keyword evidence="2" id="KW-1185">Reference proteome</keyword>
<sequence>MQIMIMVDALFIISHFLKEKDIVAVLTTELQSPVVSVKSISLYARKNFPKVILRSFQRSADGQTISRVYFPKHSRCAQIIAGQGTLSV</sequence>
<name>A0ACC4CS61_POPAL</name>
<reference evidence="1 2" key="1">
    <citation type="journal article" date="2024" name="Plant Biotechnol. J.">
        <title>Genome and CRISPR/Cas9 system of a widespread forest tree (Populus alba) in the world.</title>
        <authorList>
            <person name="Liu Y.J."/>
            <person name="Jiang P.F."/>
            <person name="Han X.M."/>
            <person name="Li X.Y."/>
            <person name="Wang H.M."/>
            <person name="Wang Y.J."/>
            <person name="Wang X.X."/>
            <person name="Zeng Q.Y."/>
        </authorList>
    </citation>
    <scope>NUCLEOTIDE SEQUENCE [LARGE SCALE GENOMIC DNA]</scope>
    <source>
        <strain evidence="2">cv. PAL-ZL1</strain>
    </source>
</reference>
<dbReference type="Proteomes" id="UP000309997">
    <property type="component" value="Unassembled WGS sequence"/>
</dbReference>
<proteinExistence type="predicted"/>
<evidence type="ECO:0000313" key="2">
    <source>
        <dbReference type="Proteomes" id="UP000309997"/>
    </source>
</evidence>
<evidence type="ECO:0000313" key="1">
    <source>
        <dbReference type="EMBL" id="KAL3603770.1"/>
    </source>
</evidence>
<accession>A0ACC4CS61</accession>
<gene>
    <name evidence="1" type="ORF">D5086_004629</name>
</gene>